<dbReference type="CDD" id="cd21085">
    <property type="entry name" value="WH_NTD_PHF10"/>
    <property type="match status" value="1"/>
</dbReference>
<dbReference type="PROSITE" id="PS50016">
    <property type="entry name" value="ZF_PHD_2"/>
    <property type="match status" value="2"/>
</dbReference>
<feature type="region of interest" description="Disordered" evidence="10">
    <location>
        <begin position="22"/>
        <end position="52"/>
    </location>
</feature>
<dbReference type="OrthoDB" id="1903104at2759"/>
<dbReference type="SMR" id="A0A7I8XGG8"/>
<feature type="domain" description="PHD-type" evidence="11">
    <location>
        <begin position="332"/>
        <end position="389"/>
    </location>
</feature>
<evidence type="ECO:0000256" key="4">
    <source>
        <dbReference type="ARBA" id="ARBA00022771"/>
    </source>
</evidence>
<dbReference type="Pfam" id="PF00628">
    <property type="entry name" value="PHD"/>
    <property type="match status" value="1"/>
</dbReference>
<organism evidence="12 13">
    <name type="scientific">Bursaphelenchus xylophilus</name>
    <name type="common">Pinewood nematode worm</name>
    <name type="synonym">Aphelenchoides xylophilus</name>
    <dbReference type="NCBI Taxonomy" id="6326"/>
    <lineage>
        <taxon>Eukaryota</taxon>
        <taxon>Metazoa</taxon>
        <taxon>Ecdysozoa</taxon>
        <taxon>Nematoda</taxon>
        <taxon>Chromadorea</taxon>
        <taxon>Rhabditida</taxon>
        <taxon>Tylenchina</taxon>
        <taxon>Tylenchomorpha</taxon>
        <taxon>Aphelenchoidea</taxon>
        <taxon>Aphelenchoididae</taxon>
        <taxon>Bursaphelenchus</taxon>
    </lineage>
</organism>
<keyword evidence="3" id="KW-0677">Repeat</keyword>
<dbReference type="GO" id="GO:0008270">
    <property type="term" value="F:zinc ion binding"/>
    <property type="evidence" value="ECO:0007669"/>
    <property type="project" value="UniProtKB-KW"/>
</dbReference>
<dbReference type="PANTHER" id="PTHR45888">
    <property type="entry name" value="HL01030P-RELATED"/>
    <property type="match status" value="1"/>
</dbReference>
<evidence type="ECO:0000313" key="13">
    <source>
        <dbReference type="Proteomes" id="UP000659654"/>
    </source>
</evidence>
<sequence length="436" mass="50505">MNLLPTATPVLPMEDSLISMGDESMTGLEPEPDESQTSSQSGCETPKRKKNLELGRLVTDNANLHTSPADLIEYEWPLNSGDKYFLQEQIAEMLDVKSFKRKYPNIPRRTIEGSERQYLFKELEIGKVIPLHLQNLLTALESDAVLNLLAAEYVEYFTEYQRVLLERRQKELIQRQTDVKMIQVDATKLAELRKQALKNASEVNEHMQNCRRNERRHFFDVQTFTMQCPKNKTKRLPKEFTRVSPYPVALVQSQFQEYYKKFEPEQLNRLPLNTIMDSSHLLYPAKEPSPLPIHVSEDEIRKMQPPPKQEVPETPTTKSARLANKRLERNLLRLCNRCNSSQESEDPLYRMLKCTHCQAFSHPKCAEMTVEMVRVVKTYPWCCIDCKTCNVCNKPDEEASMMCCDLCDRGYHTFCVGLNKPPSGNWLCAICRNSKK</sequence>
<dbReference type="SMART" id="SM00249">
    <property type="entry name" value="PHD"/>
    <property type="match status" value="2"/>
</dbReference>
<dbReference type="EMBL" id="CAJFCV020000005">
    <property type="protein sequence ID" value="CAG9124378.1"/>
    <property type="molecule type" value="Genomic_DNA"/>
</dbReference>
<keyword evidence="4 9" id="KW-0863">Zinc-finger</keyword>
<comment type="caution">
    <text evidence="12">The sequence shown here is derived from an EMBL/GenBank/DDBJ whole genome shotgun (WGS) entry which is preliminary data.</text>
</comment>
<keyword evidence="13" id="KW-1185">Reference proteome</keyword>
<dbReference type="Gene3D" id="3.30.40.10">
    <property type="entry name" value="Zinc/RING finger domain, C3HC4 (zinc finger)"/>
    <property type="match status" value="1"/>
</dbReference>
<feature type="domain" description="PHD-type" evidence="11">
    <location>
        <begin position="386"/>
        <end position="434"/>
    </location>
</feature>
<keyword evidence="6" id="KW-0805">Transcription regulation</keyword>
<dbReference type="SUPFAM" id="SSF57903">
    <property type="entry name" value="FYVE/PHD zinc finger"/>
    <property type="match status" value="1"/>
</dbReference>
<evidence type="ECO:0000256" key="5">
    <source>
        <dbReference type="ARBA" id="ARBA00022833"/>
    </source>
</evidence>
<dbReference type="GO" id="GO:0005634">
    <property type="term" value="C:nucleus"/>
    <property type="evidence" value="ECO:0007669"/>
    <property type="project" value="UniProtKB-SubCell"/>
</dbReference>
<keyword evidence="2" id="KW-0479">Metal-binding</keyword>
<evidence type="ECO:0000256" key="3">
    <source>
        <dbReference type="ARBA" id="ARBA00022737"/>
    </source>
</evidence>
<dbReference type="AlphaFoldDB" id="A0A7I8XGG8"/>
<evidence type="ECO:0000256" key="7">
    <source>
        <dbReference type="ARBA" id="ARBA00023163"/>
    </source>
</evidence>
<evidence type="ECO:0000256" key="1">
    <source>
        <dbReference type="ARBA" id="ARBA00004123"/>
    </source>
</evidence>
<gene>
    <name evidence="12" type="ORF">BXYJ_LOCUS12347</name>
</gene>
<evidence type="ECO:0000256" key="9">
    <source>
        <dbReference type="PROSITE-ProRule" id="PRU00146"/>
    </source>
</evidence>
<dbReference type="InterPro" id="IPR013083">
    <property type="entry name" value="Znf_RING/FYVE/PHD"/>
</dbReference>
<evidence type="ECO:0000259" key="11">
    <source>
        <dbReference type="PROSITE" id="PS50016"/>
    </source>
</evidence>
<evidence type="ECO:0000313" key="12">
    <source>
        <dbReference type="EMBL" id="CAD5232256.1"/>
    </source>
</evidence>
<dbReference type="EMBL" id="CAJFDI010000005">
    <property type="protein sequence ID" value="CAD5232256.1"/>
    <property type="molecule type" value="Genomic_DNA"/>
</dbReference>
<evidence type="ECO:0000256" key="10">
    <source>
        <dbReference type="SAM" id="MobiDB-lite"/>
    </source>
</evidence>
<accession>A0A7I8XGG8</accession>
<reference evidence="12" key="1">
    <citation type="submission" date="2020-09" db="EMBL/GenBank/DDBJ databases">
        <authorList>
            <person name="Kikuchi T."/>
        </authorList>
    </citation>
    <scope>NUCLEOTIDE SEQUENCE</scope>
    <source>
        <strain evidence="12">Ka4C1</strain>
    </source>
</reference>
<evidence type="ECO:0000256" key="6">
    <source>
        <dbReference type="ARBA" id="ARBA00023015"/>
    </source>
</evidence>
<dbReference type="Proteomes" id="UP000582659">
    <property type="component" value="Unassembled WGS sequence"/>
</dbReference>
<keyword evidence="5" id="KW-0862">Zinc</keyword>
<dbReference type="InterPro" id="IPR019787">
    <property type="entry name" value="Znf_PHD-finger"/>
</dbReference>
<evidence type="ECO:0000256" key="8">
    <source>
        <dbReference type="ARBA" id="ARBA00023242"/>
    </source>
</evidence>
<dbReference type="CDD" id="cd15529">
    <property type="entry name" value="PHD2_PHF10"/>
    <property type="match status" value="1"/>
</dbReference>
<comment type="subcellular location">
    <subcellularLocation>
        <location evidence="1">Nucleus</location>
    </subcellularLocation>
</comment>
<proteinExistence type="predicted"/>
<evidence type="ECO:0000256" key="2">
    <source>
        <dbReference type="ARBA" id="ARBA00022723"/>
    </source>
</evidence>
<keyword evidence="7" id="KW-0804">Transcription</keyword>
<dbReference type="InterPro" id="IPR001965">
    <property type="entry name" value="Znf_PHD"/>
</dbReference>
<dbReference type="PANTHER" id="PTHR45888:SF4">
    <property type="entry name" value="PHD FINGER PROTEIN 10"/>
    <property type="match status" value="1"/>
</dbReference>
<name>A0A7I8XGG8_BURXY</name>
<dbReference type="InterPro" id="IPR011011">
    <property type="entry name" value="Znf_FYVE_PHD"/>
</dbReference>
<keyword evidence="8" id="KW-0539">Nucleus</keyword>
<dbReference type="Proteomes" id="UP000659654">
    <property type="component" value="Unassembled WGS sequence"/>
</dbReference>
<protein>
    <submittedName>
        <fullName evidence="12">(pine wood nematode) hypothetical protein</fullName>
    </submittedName>
</protein>